<dbReference type="AlphaFoldDB" id="A0AAC9PS91"/>
<reference evidence="4" key="1">
    <citation type="submission" date="2016-06" db="EMBL/GenBank/DDBJ databases">
        <title>Complete genome sequence of Actinoalloteichus fjordicus DSM 46855 (=ADI127-17), type strain of the new species Actinoalloteichus fjordicus.</title>
        <authorList>
            <person name="Ruckert C."/>
            <person name="Nouioui I."/>
            <person name="Willmese J."/>
            <person name="van Wezel G."/>
            <person name="Klenk H.-P."/>
            <person name="Kalinowski J."/>
            <person name="Zotchev S.B."/>
        </authorList>
    </citation>
    <scope>NUCLEOTIDE SEQUENCE [LARGE SCALE GENOMIC DNA]</scope>
    <source>
        <strain evidence="4">ADI127-7</strain>
    </source>
</reference>
<sequence>MSGVEFAIAGLAVLLGAALQGTIGLGLGMVSGPILALLDPTLVPGPLLMLATLLTLTVVLRERAALDLAGTGRLHLPPRSNADSADARRRPQPPAGRIVRSTPRGRPRGRHSRG</sequence>
<feature type="compositionally biased region" description="Basic residues" evidence="1">
    <location>
        <begin position="103"/>
        <end position="114"/>
    </location>
</feature>
<gene>
    <name evidence="3" type="ORF">UA74_13470</name>
</gene>
<feature type="transmembrane region" description="Helical" evidence="2">
    <location>
        <begin position="7"/>
        <end position="30"/>
    </location>
</feature>
<evidence type="ECO:0000256" key="1">
    <source>
        <dbReference type="SAM" id="MobiDB-lite"/>
    </source>
</evidence>
<feature type="transmembrane region" description="Helical" evidence="2">
    <location>
        <begin position="42"/>
        <end position="60"/>
    </location>
</feature>
<name>A0AAC9PS91_9PSEU</name>
<keyword evidence="2" id="KW-0812">Transmembrane</keyword>
<dbReference type="Proteomes" id="UP000185511">
    <property type="component" value="Chromosome"/>
</dbReference>
<dbReference type="RefSeq" id="WP_075764489.1">
    <property type="nucleotide sequence ID" value="NZ_CP016076.1"/>
</dbReference>
<organism evidence="3 4">
    <name type="scientific">Actinoalloteichus fjordicus</name>
    <dbReference type="NCBI Taxonomy" id="1612552"/>
    <lineage>
        <taxon>Bacteria</taxon>
        <taxon>Bacillati</taxon>
        <taxon>Actinomycetota</taxon>
        <taxon>Actinomycetes</taxon>
        <taxon>Pseudonocardiales</taxon>
        <taxon>Pseudonocardiaceae</taxon>
        <taxon>Actinoalloteichus</taxon>
    </lineage>
</organism>
<feature type="region of interest" description="Disordered" evidence="1">
    <location>
        <begin position="71"/>
        <end position="114"/>
    </location>
</feature>
<evidence type="ECO:0000313" key="3">
    <source>
        <dbReference type="EMBL" id="APU14752.1"/>
    </source>
</evidence>
<keyword evidence="2" id="KW-0472">Membrane</keyword>
<evidence type="ECO:0000313" key="4">
    <source>
        <dbReference type="Proteomes" id="UP000185511"/>
    </source>
</evidence>
<keyword evidence="4" id="KW-1185">Reference proteome</keyword>
<accession>A0AAC9PS91</accession>
<evidence type="ECO:0000256" key="2">
    <source>
        <dbReference type="SAM" id="Phobius"/>
    </source>
</evidence>
<keyword evidence="2" id="KW-1133">Transmembrane helix</keyword>
<dbReference type="EMBL" id="CP016076">
    <property type="protein sequence ID" value="APU14752.1"/>
    <property type="molecule type" value="Genomic_DNA"/>
</dbReference>
<dbReference type="KEGG" id="acad:UA74_13470"/>
<proteinExistence type="predicted"/>
<protein>
    <recommendedName>
        <fullName evidence="5">Sulfite exporter TauE/SafE family protein</fullName>
    </recommendedName>
</protein>
<evidence type="ECO:0008006" key="5">
    <source>
        <dbReference type="Google" id="ProtNLM"/>
    </source>
</evidence>